<reference evidence="5 6" key="1">
    <citation type="submission" date="2016-10" db="EMBL/GenBank/DDBJ databases">
        <authorList>
            <person name="Varghese N."/>
            <person name="Submissions S."/>
        </authorList>
    </citation>
    <scope>NUCLEOTIDE SEQUENCE [LARGE SCALE GENOMIC DNA]</scope>
    <source>
        <strain evidence="5 6">DSM 25353</strain>
    </source>
</reference>
<dbReference type="Proteomes" id="UP000198711">
    <property type="component" value="Unassembled WGS sequence"/>
</dbReference>
<evidence type="ECO:0000256" key="3">
    <source>
        <dbReference type="ARBA" id="ARBA00022777"/>
    </source>
</evidence>
<comment type="caution">
    <text evidence="5">The sequence shown here is derived from an EMBL/GenBank/DDBJ whole genome shotgun (WGS) entry which is preliminary data.</text>
</comment>
<dbReference type="GO" id="GO:0004674">
    <property type="term" value="F:protein serine/threonine kinase activity"/>
    <property type="evidence" value="ECO:0007669"/>
    <property type="project" value="TreeGrafter"/>
</dbReference>
<keyword evidence="6" id="KW-1185">Reference proteome</keyword>
<evidence type="ECO:0000256" key="2">
    <source>
        <dbReference type="ARBA" id="ARBA00022679"/>
    </source>
</evidence>
<dbReference type="PANTHER" id="PTHR37419">
    <property type="entry name" value="SERINE/THREONINE-PROTEIN KINASE TOXIN HIPA"/>
    <property type="match status" value="1"/>
</dbReference>
<evidence type="ECO:0000313" key="5">
    <source>
        <dbReference type="EMBL" id="SDW01422.1"/>
    </source>
</evidence>
<name>A0A8X8LD51_9BACT</name>
<evidence type="ECO:0000313" key="6">
    <source>
        <dbReference type="Proteomes" id="UP000198711"/>
    </source>
</evidence>
<dbReference type="InterPro" id="IPR052028">
    <property type="entry name" value="HipA_Ser/Thr_kinase"/>
</dbReference>
<feature type="domain" description="HipA-like C-terminal" evidence="4">
    <location>
        <begin position="62"/>
        <end position="303"/>
    </location>
</feature>
<dbReference type="PANTHER" id="PTHR37419:SF1">
    <property type="entry name" value="SERINE_THREONINE-PROTEIN KINASE TOXIN HIPA"/>
    <property type="match status" value="1"/>
</dbReference>
<dbReference type="EMBL" id="FNNO01000001">
    <property type="protein sequence ID" value="SDW01422.1"/>
    <property type="molecule type" value="Genomic_DNA"/>
</dbReference>
<dbReference type="Gene3D" id="1.10.1070.20">
    <property type="match status" value="1"/>
</dbReference>
<organism evidence="5 6">
    <name type="scientific">Hydrobacter penzbergensis</name>
    <dbReference type="NCBI Taxonomy" id="1235997"/>
    <lineage>
        <taxon>Bacteria</taxon>
        <taxon>Pseudomonadati</taxon>
        <taxon>Bacteroidota</taxon>
        <taxon>Chitinophagia</taxon>
        <taxon>Chitinophagales</taxon>
        <taxon>Chitinophagaceae</taxon>
        <taxon>Hydrobacter</taxon>
    </lineage>
</organism>
<proteinExistence type="inferred from homology"/>
<dbReference type="AlphaFoldDB" id="A0A8X8LD51"/>
<keyword evidence="2" id="KW-0808">Transferase</keyword>
<evidence type="ECO:0000256" key="1">
    <source>
        <dbReference type="ARBA" id="ARBA00010164"/>
    </source>
</evidence>
<keyword evidence="3 5" id="KW-0418">Kinase</keyword>
<dbReference type="GO" id="GO:0005829">
    <property type="term" value="C:cytosol"/>
    <property type="evidence" value="ECO:0007669"/>
    <property type="project" value="TreeGrafter"/>
</dbReference>
<evidence type="ECO:0000259" key="4">
    <source>
        <dbReference type="Pfam" id="PF07804"/>
    </source>
</evidence>
<dbReference type="RefSeq" id="WP_092721217.1">
    <property type="nucleotide sequence ID" value="NZ_FNNO01000001.1"/>
</dbReference>
<accession>A0A8X8LD51</accession>
<gene>
    <name evidence="5" type="ORF">SAMN05444410_10110</name>
</gene>
<comment type="similarity">
    <text evidence="1">Belongs to the HipA Ser/Thr kinase family.</text>
</comment>
<sequence length="338" mass="37583">MSLPNIQYCPSTLQSGFNTYSPAAQLTLFGSRSKKVSHVLPFTAPGINAIQTQEFNEKRKRISISGVQEKYSLKLEKNELLLTDTAGTHILKPIPAERLDRVGDLSANEHLTMQISTQIFGIKTAANGMIFFEDGSPAYITRRFDYKPNSREKYLVEDFATLLAKSPEKEGHDFKYNASYLDIAEHIRRYCAATPVVLLGFFRLLLFNYLIANGDAHLKNFSLMETDQGDFVLSPAYDLLCTALHLNDSPLALHGGLYEKDYEEAGFAAFGCYTASSFKAFAKKAGVADRLANREIERTLACVPGAIALVKRSFLSDDGKAKYISMVEGRKNCLLLNS</sequence>
<protein>
    <submittedName>
        <fullName evidence="5">Serine/threonine-protein kinase HipA</fullName>
    </submittedName>
</protein>
<dbReference type="Pfam" id="PF07804">
    <property type="entry name" value="HipA_C"/>
    <property type="match status" value="1"/>
</dbReference>
<dbReference type="InterPro" id="IPR012893">
    <property type="entry name" value="HipA-like_C"/>
</dbReference>